<gene>
    <name evidence="4" type="ORF">HFQ381_LOCUS24659</name>
    <name evidence="3" type="ORF">LUA448_LOCUS20743</name>
</gene>
<keyword evidence="2" id="KW-0472">Membrane</keyword>
<feature type="region of interest" description="Disordered" evidence="1">
    <location>
        <begin position="422"/>
        <end position="447"/>
    </location>
</feature>
<protein>
    <submittedName>
        <fullName evidence="4">Uncharacterized protein</fullName>
    </submittedName>
</protein>
<dbReference type="EMBL" id="CAJOBO010002632">
    <property type="protein sequence ID" value="CAF4461130.1"/>
    <property type="molecule type" value="Genomic_DNA"/>
</dbReference>
<keyword evidence="2" id="KW-1133">Transmembrane helix</keyword>
<feature type="transmembrane region" description="Helical" evidence="2">
    <location>
        <begin position="244"/>
        <end position="271"/>
    </location>
</feature>
<dbReference type="Proteomes" id="UP000663851">
    <property type="component" value="Unassembled WGS sequence"/>
</dbReference>
<dbReference type="SUPFAM" id="SSF63829">
    <property type="entry name" value="Calcium-dependent phosphotriesterase"/>
    <property type="match status" value="1"/>
</dbReference>
<name>A0A820SSS6_9BILA</name>
<dbReference type="EMBL" id="CAJNYD010002624">
    <property type="protein sequence ID" value="CAF3435767.1"/>
    <property type="molecule type" value="Genomic_DNA"/>
</dbReference>
<evidence type="ECO:0000256" key="1">
    <source>
        <dbReference type="SAM" id="MobiDB-lite"/>
    </source>
</evidence>
<proteinExistence type="predicted"/>
<evidence type="ECO:0000256" key="2">
    <source>
        <dbReference type="SAM" id="Phobius"/>
    </source>
</evidence>
<dbReference type="Gene3D" id="2.120.10.30">
    <property type="entry name" value="TolB, C-terminal domain"/>
    <property type="match status" value="1"/>
</dbReference>
<evidence type="ECO:0000313" key="4">
    <source>
        <dbReference type="EMBL" id="CAF4461130.1"/>
    </source>
</evidence>
<sequence length="447" mass="49469">MGDSLVVDPDSIRFKGQFLAGQLSLLSSFCTMANDTMNTSLALFVGKQFIAAQILTNDQFQAQINKTVSLLLLDISLSFRQAIDYLEAIIHGNAIMSSYMSNWQFIVNPPVKTRFIRTRPVWYGNCSCASSDKCSLPMSITNISFPGLLIGCLPLPVLLQSTLECFYNQTCLDTLHYALFDHTKMKSLPTSLMMSSHFLPNASIGSIFDELFVENWFRQYDYEAFFRACEVSMCTYIYSARPDILYVLTTIIGLIGGLTVFFRIICPLLVMGYNHLIDFFRNGRRTVPLYTLPVQPSTVVTSISTSANISCGELSLILPSFAIAALNSADKFRFTIVATATVTALQSTPPVPIIPLCSINATWKREAVTVAGFSNSTSDSSLSGLYYPEDIVVDAMGNLYIQDFLNRRILYWPTNSTEGRSIAGTGVSGEEPNQLRSPDGLLGDDQF</sequence>
<dbReference type="AlphaFoldDB" id="A0A820SSS6"/>
<accession>A0A820SSS6</accession>
<reference evidence="4" key="1">
    <citation type="submission" date="2021-02" db="EMBL/GenBank/DDBJ databases">
        <authorList>
            <person name="Nowell W R."/>
        </authorList>
    </citation>
    <scope>NUCLEOTIDE SEQUENCE</scope>
</reference>
<dbReference type="InterPro" id="IPR011042">
    <property type="entry name" value="6-blade_b-propeller_TolB-like"/>
</dbReference>
<organism evidence="4 5">
    <name type="scientific">Rotaria socialis</name>
    <dbReference type="NCBI Taxonomy" id="392032"/>
    <lineage>
        <taxon>Eukaryota</taxon>
        <taxon>Metazoa</taxon>
        <taxon>Spiralia</taxon>
        <taxon>Gnathifera</taxon>
        <taxon>Rotifera</taxon>
        <taxon>Eurotatoria</taxon>
        <taxon>Bdelloidea</taxon>
        <taxon>Philodinida</taxon>
        <taxon>Philodinidae</taxon>
        <taxon>Rotaria</taxon>
    </lineage>
</organism>
<dbReference type="Proteomes" id="UP000663833">
    <property type="component" value="Unassembled WGS sequence"/>
</dbReference>
<evidence type="ECO:0000313" key="5">
    <source>
        <dbReference type="Proteomes" id="UP000663851"/>
    </source>
</evidence>
<keyword evidence="2" id="KW-0812">Transmembrane</keyword>
<evidence type="ECO:0000313" key="3">
    <source>
        <dbReference type="EMBL" id="CAF3435767.1"/>
    </source>
</evidence>
<comment type="caution">
    <text evidence="4">The sequence shown here is derived from an EMBL/GenBank/DDBJ whole genome shotgun (WGS) entry which is preliminary data.</text>
</comment>